<evidence type="ECO:0000259" key="10">
    <source>
        <dbReference type="PROSITE" id="PS50003"/>
    </source>
</evidence>
<evidence type="ECO:0000256" key="4">
    <source>
        <dbReference type="ARBA" id="ARBA00022741"/>
    </source>
</evidence>
<comment type="caution">
    <text evidence="12">The sequence shown here is derived from an EMBL/GenBank/DDBJ whole genome shotgun (WGS) entry which is preliminary data.</text>
</comment>
<dbReference type="PROSITE" id="PS00107">
    <property type="entry name" value="PROTEIN_KINASE_ATP"/>
    <property type="match status" value="1"/>
</dbReference>
<dbReference type="Proteomes" id="UP000674179">
    <property type="component" value="Chromosome 36"/>
</dbReference>
<sequence length="513" mass="57202">MAAPSDALIKKVCNAFPSTFGVETEGNDAAESNCSRPFRYYLDLVLGSGTSGTVLYARRVRDEHPFAVKVMDVEGYTSQEIMRASGEVCCLLSCDYFSIVKCHEDFVYRDERNPESVSMMAMVLDYANAGDLRHEIRNRSKTNRPFAEHEAGLLFLQVLLGVHHVHSKHMIHRDIKSANILLCSNGLVKLGDFGFSKMYANTVSDDVGRTFCGTPYYVAPEIWRRCPYSKKADMFSLGVLLYELLTLKRPFDGANMHEVMHKTLAGRFDPLPSNISPEMRDIVTALLSGDPSRRPSSSRLLNMPICKLFLSGLLEIVQTQPAFQGGLRDLISSQIQETKRLLVTEKRHIQRMMEESSGSSVAASTTILEGATPLTTTLGGLTIHEGTVKKQSSDMVWKKRYLCIRAELADGQTVLDMNPKFKTLDMVLAISKETMEQQCISTPFTELEDAFPVPAKYTGCNASFVFAVAFKTGKRLSFQTKSEMERDLWMEKIQDVLGIGDGDDDLSALPAKE</sequence>
<evidence type="ECO:0000256" key="9">
    <source>
        <dbReference type="PROSITE-ProRule" id="PRU10141"/>
    </source>
</evidence>
<gene>
    <name evidence="12" type="ORF">CUR178_00154</name>
</gene>
<feature type="domain" description="PH" evidence="10">
    <location>
        <begin position="381"/>
        <end position="498"/>
    </location>
</feature>
<dbReference type="AlphaFoldDB" id="A0A836G0J1"/>
<dbReference type="FunFam" id="2.30.29.30:FF:000446">
    <property type="entry name" value="Protein kinase, putative"/>
    <property type="match status" value="1"/>
</dbReference>
<dbReference type="Gene3D" id="1.10.510.10">
    <property type="entry name" value="Transferase(Phosphotransferase) domain 1"/>
    <property type="match status" value="1"/>
</dbReference>
<evidence type="ECO:0000259" key="11">
    <source>
        <dbReference type="PROSITE" id="PS50011"/>
    </source>
</evidence>
<dbReference type="EC" id="2.7.11.1" evidence="1"/>
<dbReference type="KEGG" id="lenr:94167457"/>
<dbReference type="Pfam" id="PF00069">
    <property type="entry name" value="Pkinase"/>
    <property type="match status" value="1"/>
</dbReference>
<evidence type="ECO:0000256" key="7">
    <source>
        <dbReference type="ARBA" id="ARBA00047899"/>
    </source>
</evidence>
<dbReference type="PANTHER" id="PTHR44899:SF3">
    <property type="entry name" value="SERINE_THREONINE-PROTEIN KINASE NEK1"/>
    <property type="match status" value="1"/>
</dbReference>
<dbReference type="PROSITE" id="PS50003">
    <property type="entry name" value="PH_DOMAIN"/>
    <property type="match status" value="1"/>
</dbReference>
<dbReference type="GO" id="GO:0004674">
    <property type="term" value="F:protein serine/threonine kinase activity"/>
    <property type="evidence" value="ECO:0007669"/>
    <property type="project" value="UniProtKB-KW"/>
</dbReference>
<name>A0A836G0J1_LEIEN</name>
<evidence type="ECO:0000256" key="5">
    <source>
        <dbReference type="ARBA" id="ARBA00022777"/>
    </source>
</evidence>
<dbReference type="SUPFAM" id="SSF56112">
    <property type="entry name" value="Protein kinase-like (PK-like)"/>
    <property type="match status" value="1"/>
</dbReference>
<evidence type="ECO:0000313" key="13">
    <source>
        <dbReference type="Proteomes" id="UP000674179"/>
    </source>
</evidence>
<feature type="domain" description="Protein kinase" evidence="11">
    <location>
        <begin position="40"/>
        <end position="310"/>
    </location>
</feature>
<dbReference type="Gene3D" id="2.30.29.30">
    <property type="entry name" value="Pleckstrin-homology domain (PH domain)/Phosphotyrosine-binding domain (PTB)"/>
    <property type="match status" value="1"/>
</dbReference>
<dbReference type="InterPro" id="IPR001849">
    <property type="entry name" value="PH_domain"/>
</dbReference>
<dbReference type="PROSITE" id="PS00108">
    <property type="entry name" value="PROTEIN_KINASE_ST"/>
    <property type="match status" value="1"/>
</dbReference>
<dbReference type="CDD" id="cd00821">
    <property type="entry name" value="PH"/>
    <property type="match status" value="1"/>
</dbReference>
<accession>A0A836G0J1</accession>
<dbReference type="SMART" id="SM00233">
    <property type="entry name" value="PH"/>
    <property type="match status" value="1"/>
</dbReference>
<evidence type="ECO:0000256" key="1">
    <source>
        <dbReference type="ARBA" id="ARBA00012513"/>
    </source>
</evidence>
<dbReference type="FunFam" id="1.10.510.10:FF:000535">
    <property type="entry name" value="Serine/threonine-protein kinase a"/>
    <property type="match status" value="1"/>
</dbReference>
<dbReference type="InterPro" id="IPR000719">
    <property type="entry name" value="Prot_kinase_dom"/>
</dbReference>
<dbReference type="SMART" id="SM00220">
    <property type="entry name" value="S_TKc"/>
    <property type="match status" value="1"/>
</dbReference>
<evidence type="ECO:0000256" key="6">
    <source>
        <dbReference type="ARBA" id="ARBA00022840"/>
    </source>
</evidence>
<evidence type="ECO:0000256" key="8">
    <source>
        <dbReference type="ARBA" id="ARBA00048679"/>
    </source>
</evidence>
<keyword evidence="5" id="KW-0418">Kinase</keyword>
<keyword evidence="3" id="KW-0808">Transferase</keyword>
<dbReference type="GeneID" id="94167457"/>
<dbReference type="OrthoDB" id="257858at2759"/>
<dbReference type="EMBL" id="JAFHKP010000036">
    <property type="protein sequence ID" value="KAG5465451.1"/>
    <property type="molecule type" value="Genomic_DNA"/>
</dbReference>
<keyword evidence="2" id="KW-0723">Serine/threonine-protein kinase</keyword>
<dbReference type="RefSeq" id="XP_067688050.1">
    <property type="nucleotide sequence ID" value="XM_067831947.1"/>
</dbReference>
<keyword evidence="4 9" id="KW-0547">Nucleotide-binding</keyword>
<proteinExistence type="predicted"/>
<evidence type="ECO:0000313" key="12">
    <source>
        <dbReference type="EMBL" id="KAG5465451.1"/>
    </source>
</evidence>
<evidence type="ECO:0000256" key="2">
    <source>
        <dbReference type="ARBA" id="ARBA00022527"/>
    </source>
</evidence>
<keyword evidence="13" id="KW-1185">Reference proteome</keyword>
<feature type="binding site" evidence="9">
    <location>
        <position position="69"/>
    </location>
    <ligand>
        <name>ATP</name>
        <dbReference type="ChEBI" id="CHEBI:30616"/>
    </ligand>
</feature>
<reference evidence="12 13" key="1">
    <citation type="submission" date="2021-02" db="EMBL/GenBank/DDBJ databases">
        <title>Leishmania (Mundinia) enrietti genome sequencing and assembly.</title>
        <authorList>
            <person name="Almutairi H."/>
            <person name="Gatherer D."/>
        </authorList>
    </citation>
    <scope>NUCLEOTIDE SEQUENCE [LARGE SCALE GENOMIC DNA]</scope>
    <source>
        <strain evidence="12">CUR178</strain>
    </source>
</reference>
<dbReference type="InterPro" id="IPR011993">
    <property type="entry name" value="PH-like_dom_sf"/>
</dbReference>
<dbReference type="PANTHER" id="PTHR44899">
    <property type="entry name" value="CAMK FAMILY PROTEIN KINASE"/>
    <property type="match status" value="1"/>
</dbReference>
<dbReference type="SUPFAM" id="SSF50729">
    <property type="entry name" value="PH domain-like"/>
    <property type="match status" value="1"/>
</dbReference>
<dbReference type="InterPro" id="IPR051131">
    <property type="entry name" value="NEK_Ser/Thr_kinase_NIMA"/>
</dbReference>
<keyword evidence="6 9" id="KW-0067">ATP-binding</keyword>
<dbReference type="GO" id="GO:0005524">
    <property type="term" value="F:ATP binding"/>
    <property type="evidence" value="ECO:0007669"/>
    <property type="project" value="UniProtKB-UniRule"/>
</dbReference>
<dbReference type="InterPro" id="IPR017441">
    <property type="entry name" value="Protein_kinase_ATP_BS"/>
</dbReference>
<dbReference type="InterPro" id="IPR008271">
    <property type="entry name" value="Ser/Thr_kinase_AS"/>
</dbReference>
<dbReference type="Pfam" id="PF00169">
    <property type="entry name" value="PH"/>
    <property type="match status" value="1"/>
</dbReference>
<comment type="catalytic activity">
    <reaction evidence="8">
        <text>L-seryl-[protein] + ATP = O-phospho-L-seryl-[protein] + ADP + H(+)</text>
        <dbReference type="Rhea" id="RHEA:17989"/>
        <dbReference type="Rhea" id="RHEA-COMP:9863"/>
        <dbReference type="Rhea" id="RHEA-COMP:11604"/>
        <dbReference type="ChEBI" id="CHEBI:15378"/>
        <dbReference type="ChEBI" id="CHEBI:29999"/>
        <dbReference type="ChEBI" id="CHEBI:30616"/>
        <dbReference type="ChEBI" id="CHEBI:83421"/>
        <dbReference type="ChEBI" id="CHEBI:456216"/>
        <dbReference type="EC" id="2.7.11.1"/>
    </reaction>
</comment>
<dbReference type="InterPro" id="IPR011009">
    <property type="entry name" value="Kinase-like_dom_sf"/>
</dbReference>
<organism evidence="12 13">
    <name type="scientific">Leishmania enriettii</name>
    <dbReference type="NCBI Taxonomy" id="5663"/>
    <lineage>
        <taxon>Eukaryota</taxon>
        <taxon>Discoba</taxon>
        <taxon>Euglenozoa</taxon>
        <taxon>Kinetoplastea</taxon>
        <taxon>Metakinetoplastina</taxon>
        <taxon>Trypanosomatida</taxon>
        <taxon>Trypanosomatidae</taxon>
        <taxon>Leishmaniinae</taxon>
        <taxon>Leishmania</taxon>
    </lineage>
</organism>
<dbReference type="PROSITE" id="PS50011">
    <property type="entry name" value="PROTEIN_KINASE_DOM"/>
    <property type="match status" value="1"/>
</dbReference>
<protein>
    <recommendedName>
        <fullName evidence="1">non-specific serine/threonine protein kinase</fullName>
        <ecNumber evidence="1">2.7.11.1</ecNumber>
    </recommendedName>
</protein>
<comment type="catalytic activity">
    <reaction evidence="7">
        <text>L-threonyl-[protein] + ATP = O-phospho-L-threonyl-[protein] + ADP + H(+)</text>
        <dbReference type="Rhea" id="RHEA:46608"/>
        <dbReference type="Rhea" id="RHEA-COMP:11060"/>
        <dbReference type="Rhea" id="RHEA-COMP:11605"/>
        <dbReference type="ChEBI" id="CHEBI:15378"/>
        <dbReference type="ChEBI" id="CHEBI:30013"/>
        <dbReference type="ChEBI" id="CHEBI:30616"/>
        <dbReference type="ChEBI" id="CHEBI:61977"/>
        <dbReference type="ChEBI" id="CHEBI:456216"/>
        <dbReference type="EC" id="2.7.11.1"/>
    </reaction>
</comment>
<evidence type="ECO:0000256" key="3">
    <source>
        <dbReference type="ARBA" id="ARBA00022679"/>
    </source>
</evidence>